<dbReference type="PANTHER" id="PTHR38115:SF1">
    <property type="entry name" value="LIPOCALIN-LIKE DOMAIN-CONTAINING PROTEIN"/>
    <property type="match status" value="1"/>
</dbReference>
<gene>
    <name evidence="1" type="ORF">QC761_700105</name>
</gene>
<evidence type="ECO:0000313" key="1">
    <source>
        <dbReference type="EMBL" id="KAK4639984.1"/>
    </source>
</evidence>
<dbReference type="InterPro" id="IPR053037">
    <property type="entry name" value="Pericyclase_pydY-like"/>
</dbReference>
<dbReference type="GeneID" id="87901080"/>
<dbReference type="Proteomes" id="UP001322138">
    <property type="component" value="Unassembled WGS sequence"/>
</dbReference>
<name>A0ABR0FA27_9PEZI</name>
<evidence type="ECO:0000313" key="2">
    <source>
        <dbReference type="Proteomes" id="UP001322138"/>
    </source>
</evidence>
<protein>
    <submittedName>
        <fullName evidence="1">Uncharacterized protein</fullName>
    </submittedName>
</protein>
<sequence length="253" mass="28684">MTDYSSEDLSPSPMPATHALTYTMAAPTQTSVLDISGRWRFNRKLSDNMKEAYKMQGTSFWTRKLLSFMTIEQEYIKHPYCLPFSDDVVFSFQQTVRRPWFGGCRFNIPMNDNMYILDNEDRAVVLPAPLGPVRVRCRYDFVNRTPTYTTGEKMTTEKSGAQIGQMAFELGMETDPDVGLPERAVMIEVMESLSQLGKGAGWRSTVEWGFEVIAGEKRLVKWAVTVKGSQVAKVKMVYDYVGEPIARSGRGHV</sequence>
<dbReference type="PANTHER" id="PTHR38115">
    <property type="entry name" value="LIPOCALIN-LIKE DOMAIN-CONTAINING PROTEIN"/>
    <property type="match status" value="1"/>
</dbReference>
<dbReference type="RefSeq" id="XP_062728960.1">
    <property type="nucleotide sequence ID" value="XM_062881598.1"/>
</dbReference>
<comment type="caution">
    <text evidence="1">The sequence shown here is derived from an EMBL/GenBank/DDBJ whole genome shotgun (WGS) entry which is preliminary data.</text>
</comment>
<keyword evidence="2" id="KW-1185">Reference proteome</keyword>
<organism evidence="1 2">
    <name type="scientific">Podospora bellae-mahoneyi</name>
    <dbReference type="NCBI Taxonomy" id="2093777"/>
    <lineage>
        <taxon>Eukaryota</taxon>
        <taxon>Fungi</taxon>
        <taxon>Dikarya</taxon>
        <taxon>Ascomycota</taxon>
        <taxon>Pezizomycotina</taxon>
        <taxon>Sordariomycetes</taxon>
        <taxon>Sordariomycetidae</taxon>
        <taxon>Sordariales</taxon>
        <taxon>Podosporaceae</taxon>
        <taxon>Podospora</taxon>
    </lineage>
</organism>
<reference evidence="1 2" key="1">
    <citation type="journal article" date="2023" name="bioRxiv">
        <title>High-quality genome assemblies of four members of thePodospora anserinaspecies complex.</title>
        <authorList>
            <person name="Ament-Velasquez S.L."/>
            <person name="Vogan A.A."/>
            <person name="Wallerman O."/>
            <person name="Hartmann F."/>
            <person name="Gautier V."/>
            <person name="Silar P."/>
            <person name="Giraud T."/>
            <person name="Johannesson H."/>
        </authorList>
    </citation>
    <scope>NUCLEOTIDE SEQUENCE [LARGE SCALE GENOMIC DNA]</scope>
    <source>
        <strain evidence="1 2">CBS 112042</strain>
    </source>
</reference>
<dbReference type="EMBL" id="JAFFGZ010000009">
    <property type="protein sequence ID" value="KAK4639984.1"/>
    <property type="molecule type" value="Genomic_DNA"/>
</dbReference>
<accession>A0ABR0FA27</accession>
<proteinExistence type="predicted"/>